<feature type="compositionally biased region" description="Polar residues" evidence="1">
    <location>
        <begin position="67"/>
        <end position="82"/>
    </location>
</feature>
<dbReference type="RefSeq" id="XP_008087335.1">
    <property type="nucleotide sequence ID" value="XM_008089144.1"/>
</dbReference>
<dbReference type="EMBL" id="KE145371">
    <property type="protein sequence ID" value="EPE26016.1"/>
    <property type="molecule type" value="Genomic_DNA"/>
</dbReference>
<dbReference type="Gene3D" id="2.130.10.10">
    <property type="entry name" value="YVTN repeat-like/Quinoprotein amine dehydrogenase"/>
    <property type="match status" value="1"/>
</dbReference>
<feature type="region of interest" description="Disordered" evidence="1">
    <location>
        <begin position="60"/>
        <end position="105"/>
    </location>
</feature>
<dbReference type="Proteomes" id="UP000016922">
    <property type="component" value="Unassembled WGS sequence"/>
</dbReference>
<dbReference type="PANTHER" id="PTHR22806">
    <property type="entry name" value="NUCLEOPORIN NUP37 P37 -RELATED"/>
    <property type="match status" value="1"/>
</dbReference>
<dbReference type="InterPro" id="IPR015943">
    <property type="entry name" value="WD40/YVTN_repeat-like_dom_sf"/>
</dbReference>
<dbReference type="GeneID" id="19460986"/>
<dbReference type="AlphaFoldDB" id="S3D1T8"/>
<dbReference type="PANTHER" id="PTHR22806:SF0">
    <property type="entry name" value="NUCLEOPORIN NUP37"/>
    <property type="match status" value="1"/>
</dbReference>
<dbReference type="GO" id="GO:0031080">
    <property type="term" value="C:nuclear pore outer ring"/>
    <property type="evidence" value="ECO:0007669"/>
    <property type="project" value="InterPro"/>
</dbReference>
<organism evidence="2 3">
    <name type="scientific">Glarea lozoyensis (strain ATCC 20868 / MF5171)</name>
    <dbReference type="NCBI Taxonomy" id="1116229"/>
    <lineage>
        <taxon>Eukaryota</taxon>
        <taxon>Fungi</taxon>
        <taxon>Dikarya</taxon>
        <taxon>Ascomycota</taxon>
        <taxon>Pezizomycotina</taxon>
        <taxon>Leotiomycetes</taxon>
        <taxon>Helotiales</taxon>
        <taxon>Helotiaceae</taxon>
        <taxon>Glarea</taxon>
    </lineage>
</organism>
<keyword evidence="3" id="KW-1185">Reference proteome</keyword>
<gene>
    <name evidence="2" type="ORF">GLAREA_01928</name>
</gene>
<dbReference type="eggNOG" id="ENOG502SJ54">
    <property type="taxonomic scope" value="Eukaryota"/>
</dbReference>
<dbReference type="HOGENOM" id="CLU_007901_1_0_1"/>
<dbReference type="SUPFAM" id="SSF50978">
    <property type="entry name" value="WD40 repeat-like"/>
    <property type="match status" value="1"/>
</dbReference>
<protein>
    <submittedName>
        <fullName evidence="2">WD40 repeat-like protein</fullName>
    </submittedName>
</protein>
<dbReference type="OrthoDB" id="5323870at2759"/>
<proteinExistence type="predicted"/>
<name>S3D1T8_GLAL2</name>
<dbReference type="OMA" id="PHAVRIY"/>
<dbReference type="InterPro" id="IPR036322">
    <property type="entry name" value="WD40_repeat_dom_sf"/>
</dbReference>
<sequence length="619" mass="67133">MANSYSKPRVTKNGRKVQLSYELPHRIHTVKVYPIKSPNDSIIILYGHENGVRIVWRGGRPFKEPSETPTTAEKTNGRTNAVISLDSDDEGGPPKFEDKPEFEDEEDLDPSIQYPEILQTLDIHFGTPVLQLATLPSSVLKAEGASWQAFQPLQQKIIFAAGCADSSLKLVTLPTTPPSPISKDRSEFRISFTEAYAGKGNWGETVTSLTGSRQASAGISLTARVENTSSSSRSTPQIIVASHTPEVSGVLYMYKVSTKSPEAHLQPFQKIYLSSPAKSIAFNPSLDGQRSSHLLVADKKGACRIYDYAKLSTTSDEGTEGNVIQEGTWLLSLYTRFESPKSNQLTPRLIGSHTGFGRKPIVDAKWVAAGRAVIVLLVDGEWGVWDIEGAGPGASKGLLGPQGVKTGAISEYSLTGFIDAARKTQQSGPPQIPGKFIPSTPSASRSLALFGSKANVETGHGEISVMDISSSVSKNILDESIVFWLGQTYTQIPNLSKYWRANAGKNADKPSGNALNNASGSVAVRLNHVNLQGERCSGIDQIPTTNSGDLPTELIVLGEHRYIILSTPSISKQPKPRATSNNLALVARNSTTYGDLTVMDIDQELDKMEYRSSKRNKLF</sequence>
<dbReference type="KEGG" id="glz:GLAREA_01928"/>
<evidence type="ECO:0000313" key="2">
    <source>
        <dbReference type="EMBL" id="EPE26016.1"/>
    </source>
</evidence>
<accession>S3D1T8</accession>
<evidence type="ECO:0000313" key="3">
    <source>
        <dbReference type="Proteomes" id="UP000016922"/>
    </source>
</evidence>
<dbReference type="InterPro" id="IPR037626">
    <property type="entry name" value="NUP37"/>
</dbReference>
<reference evidence="2 3" key="1">
    <citation type="journal article" date="2013" name="BMC Genomics">
        <title>Genomics-driven discovery of the pneumocandin biosynthetic gene cluster in the fungus Glarea lozoyensis.</title>
        <authorList>
            <person name="Chen L."/>
            <person name="Yue Q."/>
            <person name="Zhang X."/>
            <person name="Xiang M."/>
            <person name="Wang C."/>
            <person name="Li S."/>
            <person name="Che Y."/>
            <person name="Ortiz-Lopez F.J."/>
            <person name="Bills G.F."/>
            <person name="Liu X."/>
            <person name="An Z."/>
        </authorList>
    </citation>
    <scope>NUCLEOTIDE SEQUENCE [LARGE SCALE GENOMIC DNA]</scope>
    <source>
        <strain evidence="3">ATCC 20868 / MF5171</strain>
    </source>
</reference>
<evidence type="ECO:0000256" key="1">
    <source>
        <dbReference type="SAM" id="MobiDB-lite"/>
    </source>
</evidence>